<evidence type="ECO:0000256" key="4">
    <source>
        <dbReference type="ARBA" id="ARBA00022989"/>
    </source>
</evidence>
<keyword evidence="3 6" id="KW-0812">Transmembrane</keyword>
<accession>A0A834Y5W6</accession>
<keyword evidence="8" id="KW-1185">Reference proteome</keyword>
<dbReference type="AlphaFoldDB" id="A0A834Y5W6"/>
<evidence type="ECO:0000256" key="5">
    <source>
        <dbReference type="ARBA" id="ARBA00023136"/>
    </source>
</evidence>
<comment type="similarity">
    <text evidence="2">Belongs to the FUN14 family.</text>
</comment>
<evidence type="ECO:0000256" key="3">
    <source>
        <dbReference type="ARBA" id="ARBA00022692"/>
    </source>
</evidence>
<feature type="transmembrane region" description="Helical" evidence="6">
    <location>
        <begin position="158"/>
        <end position="176"/>
    </location>
</feature>
<evidence type="ECO:0000313" key="7">
    <source>
        <dbReference type="EMBL" id="KAF7997066.1"/>
    </source>
</evidence>
<dbReference type="Pfam" id="PF04930">
    <property type="entry name" value="FUN14"/>
    <property type="match status" value="1"/>
</dbReference>
<dbReference type="PANTHER" id="PTHR21346">
    <property type="entry name" value="FUN14 DOMAIN CONTAINING"/>
    <property type="match status" value="1"/>
</dbReference>
<evidence type="ECO:0000256" key="1">
    <source>
        <dbReference type="ARBA" id="ARBA00004374"/>
    </source>
</evidence>
<dbReference type="OrthoDB" id="163794at2759"/>
<dbReference type="PANTHER" id="PTHR21346:SF0">
    <property type="entry name" value="RE45833P"/>
    <property type="match status" value="1"/>
</dbReference>
<proteinExistence type="inferred from homology"/>
<sequence length="177" mass="19431">MSQPKKSKENSNKDIQDLDITSEAKTYLDKILGDVSKKSATKQILIGTTSGWVTGFLAMKVGKVVAFSVGGGIIMLQIAANQGYIKVNWDKIQKNAEKLSDKVEEKITGEGPNLMDKVDRFVDKKLDKAEKLLKNGESKARRWYHGINGSNVFRPNEVHFFLGSFVAGVAIGLATAK</sequence>
<gene>
    <name evidence="7" type="ORF">HCN44_005343</name>
</gene>
<comment type="caution">
    <text evidence="7">The sequence shown here is derived from an EMBL/GenBank/DDBJ whole genome shotgun (WGS) entry which is preliminary data.</text>
</comment>
<keyword evidence="5 6" id="KW-0472">Membrane</keyword>
<comment type="subcellular location">
    <subcellularLocation>
        <location evidence="1">Mitochondrion outer membrane</location>
        <topology evidence="1">Multi-pass membrane protein</topology>
    </subcellularLocation>
</comment>
<dbReference type="GO" id="GO:0005741">
    <property type="term" value="C:mitochondrial outer membrane"/>
    <property type="evidence" value="ECO:0007669"/>
    <property type="project" value="UniProtKB-SubCell"/>
</dbReference>
<dbReference type="EMBL" id="JACMRX010000001">
    <property type="protein sequence ID" value="KAF7997066.1"/>
    <property type="molecule type" value="Genomic_DNA"/>
</dbReference>
<dbReference type="GO" id="GO:0000422">
    <property type="term" value="P:autophagy of mitochondrion"/>
    <property type="evidence" value="ECO:0007669"/>
    <property type="project" value="TreeGrafter"/>
</dbReference>
<organism evidence="7 8">
    <name type="scientific">Aphidius gifuensis</name>
    <name type="common">Parasitoid wasp</name>
    <dbReference type="NCBI Taxonomy" id="684658"/>
    <lineage>
        <taxon>Eukaryota</taxon>
        <taxon>Metazoa</taxon>
        <taxon>Ecdysozoa</taxon>
        <taxon>Arthropoda</taxon>
        <taxon>Hexapoda</taxon>
        <taxon>Insecta</taxon>
        <taxon>Pterygota</taxon>
        <taxon>Neoptera</taxon>
        <taxon>Endopterygota</taxon>
        <taxon>Hymenoptera</taxon>
        <taxon>Apocrita</taxon>
        <taxon>Ichneumonoidea</taxon>
        <taxon>Braconidae</taxon>
        <taxon>Aphidiinae</taxon>
        <taxon>Aphidius</taxon>
    </lineage>
</organism>
<evidence type="ECO:0000313" key="8">
    <source>
        <dbReference type="Proteomes" id="UP000639338"/>
    </source>
</evidence>
<protein>
    <submittedName>
        <fullName evidence="7">Uncharacterized protein</fullName>
    </submittedName>
</protein>
<dbReference type="Proteomes" id="UP000639338">
    <property type="component" value="Unassembled WGS sequence"/>
</dbReference>
<evidence type="ECO:0000256" key="6">
    <source>
        <dbReference type="SAM" id="Phobius"/>
    </source>
</evidence>
<dbReference type="InterPro" id="IPR007014">
    <property type="entry name" value="FUN14"/>
</dbReference>
<keyword evidence="4 6" id="KW-1133">Transmembrane helix</keyword>
<reference evidence="7 8" key="1">
    <citation type="submission" date="2020-08" db="EMBL/GenBank/DDBJ databases">
        <title>Aphidius gifuensis genome sequencing and assembly.</title>
        <authorList>
            <person name="Du Z."/>
        </authorList>
    </citation>
    <scope>NUCLEOTIDE SEQUENCE [LARGE SCALE GENOMIC DNA]</scope>
    <source>
        <strain evidence="7">YNYX2018</strain>
        <tissue evidence="7">Adults</tissue>
    </source>
</reference>
<evidence type="ECO:0000256" key="2">
    <source>
        <dbReference type="ARBA" id="ARBA00009160"/>
    </source>
</evidence>
<name>A0A834Y5W6_APHGI</name>